<dbReference type="EMBL" id="AEIG01000034">
    <property type="protein sequence ID" value="EGG29760.1"/>
    <property type="molecule type" value="Genomic_DNA"/>
</dbReference>
<keyword evidence="5" id="KW-1185">Reference proteome</keyword>
<dbReference type="InterPro" id="IPR012902">
    <property type="entry name" value="N_methyl_site"/>
</dbReference>
<dbReference type="PANTHER" id="PTHR30093">
    <property type="entry name" value="GENERAL SECRETION PATHWAY PROTEIN G"/>
    <property type="match status" value="1"/>
</dbReference>
<dbReference type="NCBIfam" id="TIGR02532">
    <property type="entry name" value="IV_pilin_GFxxxE"/>
    <property type="match status" value="1"/>
</dbReference>
<evidence type="ECO:0000256" key="1">
    <source>
        <dbReference type="ARBA" id="ARBA00005233"/>
    </source>
</evidence>
<dbReference type="eggNOG" id="COG4969">
    <property type="taxonomic scope" value="Bacteria"/>
</dbReference>
<evidence type="ECO:0000256" key="2">
    <source>
        <dbReference type="ARBA" id="ARBA00022481"/>
    </source>
</evidence>
<dbReference type="SUPFAM" id="SSF54523">
    <property type="entry name" value="Pili subunits"/>
    <property type="match status" value="1"/>
</dbReference>
<evidence type="ECO:0000313" key="4">
    <source>
        <dbReference type="EMBL" id="EGG29760.1"/>
    </source>
</evidence>
<dbReference type="GO" id="GO:0043107">
    <property type="term" value="P:type IV pilus-dependent motility"/>
    <property type="evidence" value="ECO:0007669"/>
    <property type="project" value="TreeGrafter"/>
</dbReference>
<gene>
    <name evidence="4" type="ORF">IMCC3088_1397</name>
</gene>
<dbReference type="PROSITE" id="PS00409">
    <property type="entry name" value="PROKAR_NTER_METHYL"/>
    <property type="match status" value="1"/>
</dbReference>
<dbReference type="Pfam" id="PF07963">
    <property type="entry name" value="N_methyl"/>
    <property type="match status" value="1"/>
</dbReference>
<keyword evidence="3" id="KW-0281">Fimbrium</keyword>
<dbReference type="InterPro" id="IPR001082">
    <property type="entry name" value="Pilin"/>
</dbReference>
<dbReference type="PANTHER" id="PTHR30093:SF34">
    <property type="entry name" value="PREPILIN PEPTIDASE-DEPENDENT PROTEIN D"/>
    <property type="match status" value="1"/>
</dbReference>
<dbReference type="Gene3D" id="3.30.700.10">
    <property type="entry name" value="Glycoprotein, Type 4 Pilin"/>
    <property type="match status" value="1"/>
</dbReference>
<dbReference type="GO" id="GO:0044096">
    <property type="term" value="C:type IV pilus"/>
    <property type="evidence" value="ECO:0007669"/>
    <property type="project" value="TreeGrafter"/>
</dbReference>
<dbReference type="Pfam" id="PF00114">
    <property type="entry name" value="Pilin"/>
    <property type="match status" value="1"/>
</dbReference>
<dbReference type="Proteomes" id="UP000005615">
    <property type="component" value="Unassembled WGS sequence"/>
</dbReference>
<comment type="similarity">
    <text evidence="1 3">Belongs to the N-Me-Phe pilin family.</text>
</comment>
<dbReference type="STRING" id="2518989.IMCC3088_1397"/>
<evidence type="ECO:0000256" key="3">
    <source>
        <dbReference type="RuleBase" id="RU000389"/>
    </source>
</evidence>
<dbReference type="InterPro" id="IPR045584">
    <property type="entry name" value="Pilin-like"/>
</dbReference>
<dbReference type="GO" id="GO:0007155">
    <property type="term" value="P:cell adhesion"/>
    <property type="evidence" value="ECO:0007669"/>
    <property type="project" value="InterPro"/>
</dbReference>
<protein>
    <submittedName>
        <fullName evidence="4">Type IV pilin PilA</fullName>
    </submittedName>
</protein>
<organism evidence="4 5">
    <name type="scientific">Aequoribacter fuscus</name>
    <dbReference type="NCBI Taxonomy" id="2518989"/>
    <lineage>
        <taxon>Bacteria</taxon>
        <taxon>Pseudomonadati</taxon>
        <taxon>Pseudomonadota</taxon>
        <taxon>Gammaproteobacteria</taxon>
        <taxon>Cellvibrionales</taxon>
        <taxon>Halieaceae</taxon>
        <taxon>Aequoribacter</taxon>
    </lineage>
</organism>
<reference evidence="4 5" key="1">
    <citation type="journal article" date="2011" name="J. Bacteriol.">
        <title>Genome sequence of strain IMCC3088, a proteorhodopsin-containing marine bacterium belonging to the OM60/NOR5 clade.</title>
        <authorList>
            <person name="Jang Y."/>
            <person name="Oh H.M."/>
            <person name="Kang I."/>
            <person name="Lee K."/>
            <person name="Yang S.J."/>
            <person name="Cho J.C."/>
        </authorList>
    </citation>
    <scope>NUCLEOTIDE SEQUENCE [LARGE SCALE GENOMIC DNA]</scope>
    <source>
        <strain evidence="4 5">IMCC3088</strain>
    </source>
</reference>
<keyword evidence="2" id="KW-0488">Methylation</keyword>
<comment type="caution">
    <text evidence="4">The sequence shown here is derived from an EMBL/GenBank/DDBJ whole genome shotgun (WGS) entry which is preliminary data.</text>
</comment>
<sequence length="158" mass="16171">MKNMKQARQQGFTLIELMIVIAIVGILSAVALPAYQDYTVRAKLSEVLAAAGSAKTSYSEYVSATGTFPTSAAEAGIRATSAMVSGVAADATGFSLTVSAVAGSGTGDSDIDGKVFNWIATKSGTDITEWTCSTTVAESAWGKIPSNCRVTGTAITEG</sequence>
<evidence type="ECO:0000313" key="5">
    <source>
        <dbReference type="Proteomes" id="UP000005615"/>
    </source>
</evidence>
<accession>F3L1Q7</accession>
<name>F3L1Q7_9GAMM</name>
<dbReference type="OrthoDB" id="5918848at2"/>
<dbReference type="AlphaFoldDB" id="F3L1Q7"/>
<proteinExistence type="inferred from homology"/>